<sequence length="78" mass="8650">MSHARRLHGKKLAFFRRMMRCASVKSHTARSAIYAASGLNAIMVDGHNVEELISVFEAASNTEVRQYANTSASNFFEG</sequence>
<protein>
    <submittedName>
        <fullName evidence="1">Uncharacterized protein</fullName>
    </submittedName>
</protein>
<dbReference type="EMBL" id="KN610895">
    <property type="protein sequence ID" value="KHJ77304.1"/>
    <property type="molecule type" value="Genomic_DNA"/>
</dbReference>
<dbReference type="AlphaFoldDB" id="A0A0B1RX87"/>
<gene>
    <name evidence="1" type="ORF">OESDEN_23076</name>
</gene>
<evidence type="ECO:0000313" key="1">
    <source>
        <dbReference type="EMBL" id="KHJ77304.1"/>
    </source>
</evidence>
<dbReference type="OrthoDB" id="10267175at2759"/>
<name>A0A0B1RX87_OESDE</name>
<evidence type="ECO:0000313" key="2">
    <source>
        <dbReference type="Proteomes" id="UP000053660"/>
    </source>
</evidence>
<reference evidence="1 2" key="1">
    <citation type="submission" date="2014-03" db="EMBL/GenBank/DDBJ databases">
        <title>Draft genome of the hookworm Oesophagostomum dentatum.</title>
        <authorList>
            <person name="Mitreva M."/>
        </authorList>
    </citation>
    <scope>NUCLEOTIDE SEQUENCE [LARGE SCALE GENOMIC DNA]</scope>
    <source>
        <strain evidence="1 2">OD-Hann</strain>
    </source>
</reference>
<accession>A0A0B1RX87</accession>
<proteinExistence type="predicted"/>
<dbReference type="Proteomes" id="UP000053660">
    <property type="component" value="Unassembled WGS sequence"/>
</dbReference>
<keyword evidence="2" id="KW-1185">Reference proteome</keyword>
<organism evidence="1 2">
    <name type="scientific">Oesophagostomum dentatum</name>
    <name type="common">Nodular worm</name>
    <dbReference type="NCBI Taxonomy" id="61180"/>
    <lineage>
        <taxon>Eukaryota</taxon>
        <taxon>Metazoa</taxon>
        <taxon>Ecdysozoa</taxon>
        <taxon>Nematoda</taxon>
        <taxon>Chromadorea</taxon>
        <taxon>Rhabditida</taxon>
        <taxon>Rhabditina</taxon>
        <taxon>Rhabditomorpha</taxon>
        <taxon>Strongyloidea</taxon>
        <taxon>Strongylidae</taxon>
        <taxon>Oesophagostomum</taxon>
    </lineage>
</organism>